<dbReference type="OrthoDB" id="6703335at2"/>
<protein>
    <recommendedName>
        <fullName evidence="3">Baseplate J-like protein</fullName>
    </recommendedName>
</protein>
<evidence type="ECO:0000313" key="2">
    <source>
        <dbReference type="Proteomes" id="UP000191116"/>
    </source>
</evidence>
<evidence type="ECO:0000313" key="1">
    <source>
        <dbReference type="EMBL" id="SKA52968.1"/>
    </source>
</evidence>
<sequence length="472" mass="54146">MDYQNKQAARASFTDILKTKPSLEPLADSQVMQGVNIFQGLALEFALNKLERARQEGYSSTALNRGSILALAEGKQYIPRKPLPSRGPISIENKSEYPSGLPAHYPLISENQVHYMLVDAVAIDSHTTKITDVIQVEKLSLYFTIEQEKPFIEFLFGREISRQTHQFNVFVDQGDGYYKEWVIAPRFRNVNGRDAVFDEFYSHTDQIGIRFGNNIFGLIPKANSKVKVDLWLTKADIKLMPKQPLTPLYPENADDKLEFVTIGGIIGGTEAESTEEIKVNSLYYELYDDNHVFDDDYSFFIKRHYPGVLWCKVWGESEQEEMEGRMDEQWVNRVFVALYSPTDPNIAQKVEKTLKTVIPQLNRRYSLMPPEEVSFIAKIEGKIKRDIMLSDARKAIIKVLSDNYHKNSVNRKEKALKRDLYRSMNNLNIFASEDDIYIELVGTTEPQNLKQMVSIDFDASLAFLNLPTSITY</sequence>
<dbReference type="AlphaFoldDB" id="A0A1T4UK69"/>
<organism evidence="1 2">
    <name type="scientific">Photobacterium toruni</name>
    <dbReference type="NCBI Taxonomy" id="1935446"/>
    <lineage>
        <taxon>Bacteria</taxon>
        <taxon>Pseudomonadati</taxon>
        <taxon>Pseudomonadota</taxon>
        <taxon>Gammaproteobacteria</taxon>
        <taxon>Vibrionales</taxon>
        <taxon>Vibrionaceae</taxon>
        <taxon>Photobacterium</taxon>
    </lineage>
</organism>
<dbReference type="Proteomes" id="UP000191116">
    <property type="component" value="Unassembled WGS sequence"/>
</dbReference>
<accession>A0A1T4UK69</accession>
<reference evidence="1 2" key="1">
    <citation type="submission" date="2017-02" db="EMBL/GenBank/DDBJ databases">
        <authorList>
            <person name="Peterson S.W."/>
        </authorList>
    </citation>
    <scope>NUCLEOTIDE SEQUENCE [LARGE SCALE GENOMIC DNA]</scope>
    <source>
        <strain evidence="1 2">CECT 9189</strain>
    </source>
</reference>
<evidence type="ECO:0008006" key="3">
    <source>
        <dbReference type="Google" id="ProtNLM"/>
    </source>
</evidence>
<name>A0A1T4UK69_9GAMM</name>
<dbReference type="RefSeq" id="WP_080176093.1">
    <property type="nucleotide sequence ID" value="NZ_AP024857.1"/>
</dbReference>
<proteinExistence type="predicted"/>
<gene>
    <name evidence="1" type="ORF">CZ814_03378</name>
</gene>
<dbReference type="EMBL" id="FUWP01000025">
    <property type="protein sequence ID" value="SKA52968.1"/>
    <property type="molecule type" value="Genomic_DNA"/>
</dbReference>